<keyword evidence="12" id="KW-1185">Reference proteome</keyword>
<feature type="cross-link" description="3'-(S-cysteinyl)-tyrosine (Cys-Tyr)" evidence="9">
    <location>
        <begin position="95"/>
        <end position="163"/>
    </location>
</feature>
<reference evidence="13" key="1">
    <citation type="submission" date="2022-11" db="UniProtKB">
        <authorList>
            <consortium name="WormBaseParasite"/>
        </authorList>
    </citation>
    <scope>IDENTIFICATION</scope>
</reference>
<keyword evidence="8 10" id="KW-0408">Iron</keyword>
<comment type="catalytic activity">
    <reaction evidence="11">
        <text>L-cysteine + O2 = 3-sulfino-L-alanine + H(+)</text>
        <dbReference type="Rhea" id="RHEA:20441"/>
        <dbReference type="ChEBI" id="CHEBI:15378"/>
        <dbReference type="ChEBI" id="CHEBI:15379"/>
        <dbReference type="ChEBI" id="CHEBI:35235"/>
        <dbReference type="ChEBI" id="CHEBI:61085"/>
        <dbReference type="EC" id="1.13.11.20"/>
    </reaction>
</comment>
<dbReference type="CDD" id="cd10548">
    <property type="entry name" value="cupin_CDO"/>
    <property type="match status" value="1"/>
</dbReference>
<keyword evidence="6 11" id="KW-0223">Dioxygenase</keyword>
<dbReference type="InterPro" id="IPR014710">
    <property type="entry name" value="RmlC-like_jellyroll"/>
</dbReference>
<dbReference type="InterPro" id="IPR010300">
    <property type="entry name" value="CDO_1"/>
</dbReference>
<protein>
    <recommendedName>
        <fullName evidence="3 11">Cysteine dioxygenase</fullName>
        <ecNumber evidence="3 11">1.13.11.20</ecNumber>
    </recommendedName>
</protein>
<evidence type="ECO:0000256" key="1">
    <source>
        <dbReference type="ARBA" id="ARBA00004759"/>
    </source>
</evidence>
<keyword evidence="7 11" id="KW-0560">Oxidoreductase</keyword>
<evidence type="ECO:0000256" key="8">
    <source>
        <dbReference type="ARBA" id="ARBA00023004"/>
    </source>
</evidence>
<dbReference type="PANTHER" id="PTHR12918">
    <property type="entry name" value="CYSTEINE DIOXYGENASE"/>
    <property type="match status" value="1"/>
</dbReference>
<proteinExistence type="inferred from homology"/>
<evidence type="ECO:0000256" key="6">
    <source>
        <dbReference type="ARBA" id="ARBA00022964"/>
    </source>
</evidence>
<dbReference type="AlphaFoldDB" id="A0A915DNI4"/>
<evidence type="ECO:0000256" key="11">
    <source>
        <dbReference type="RuleBase" id="RU366010"/>
    </source>
</evidence>
<evidence type="ECO:0000313" key="12">
    <source>
        <dbReference type="Proteomes" id="UP000887574"/>
    </source>
</evidence>
<feature type="binding site" evidence="10">
    <location>
        <position position="88"/>
    </location>
    <ligand>
        <name>Fe cation</name>
        <dbReference type="ChEBI" id="CHEBI:24875"/>
        <note>catalytic</note>
    </ligand>
</feature>
<comment type="pathway">
    <text evidence="1 11">Organosulfur biosynthesis; taurine biosynthesis; hypotaurine from L-cysteine: step 1/2.</text>
</comment>
<keyword evidence="5 9" id="KW-0883">Thioether bond</keyword>
<sequence>MEKLTRSICILFDEPVDQQTSSHPLSCNTKLEHKIRRLLEKYKSSPSDWHKYTLFHPLEYTRNLVDAGNGRFNVIILCWGPGQFSQIHNHADSQCFVKVLQGQLLESRYACPKDEGGSEPKPLIEVSANVVGTNEVTFINDAIGIHRMENNSHTDNAISLHVYFPPLLGCQLFDLRTGRKDSSTTVFHTQFGRKMKKK</sequence>
<evidence type="ECO:0000256" key="4">
    <source>
        <dbReference type="ARBA" id="ARBA00022723"/>
    </source>
</evidence>
<feature type="binding site" evidence="10">
    <location>
        <position position="90"/>
    </location>
    <ligand>
        <name>Fe cation</name>
        <dbReference type="ChEBI" id="CHEBI:24875"/>
        <note>catalytic</note>
    </ligand>
</feature>
<evidence type="ECO:0000256" key="3">
    <source>
        <dbReference type="ARBA" id="ARBA00013133"/>
    </source>
</evidence>
<evidence type="ECO:0000256" key="2">
    <source>
        <dbReference type="ARBA" id="ARBA00006622"/>
    </source>
</evidence>
<dbReference type="WBParaSite" id="jg21242">
    <property type="protein sequence ID" value="jg21242"/>
    <property type="gene ID" value="jg21242"/>
</dbReference>
<evidence type="ECO:0000313" key="13">
    <source>
        <dbReference type="WBParaSite" id="jg21242"/>
    </source>
</evidence>
<dbReference type="GO" id="GO:0042412">
    <property type="term" value="P:taurine biosynthetic process"/>
    <property type="evidence" value="ECO:0007669"/>
    <property type="project" value="UniProtKB-UniRule"/>
</dbReference>
<dbReference type="InterPro" id="IPR011051">
    <property type="entry name" value="RmlC_Cupin_sf"/>
</dbReference>
<dbReference type="Pfam" id="PF05995">
    <property type="entry name" value="CDO_I"/>
    <property type="match status" value="1"/>
</dbReference>
<dbReference type="EC" id="1.13.11.20" evidence="3 11"/>
<dbReference type="GO" id="GO:0008198">
    <property type="term" value="F:ferrous iron binding"/>
    <property type="evidence" value="ECO:0007669"/>
    <property type="project" value="TreeGrafter"/>
</dbReference>
<evidence type="ECO:0000256" key="10">
    <source>
        <dbReference type="PIRSR" id="PIRSR610300-51"/>
    </source>
</evidence>
<dbReference type="GO" id="GO:0017172">
    <property type="term" value="F:cysteine dioxygenase activity"/>
    <property type="evidence" value="ECO:0007669"/>
    <property type="project" value="UniProtKB-UniRule"/>
</dbReference>
<dbReference type="GO" id="GO:0019448">
    <property type="term" value="P:L-cysteine catabolic process"/>
    <property type="evidence" value="ECO:0007669"/>
    <property type="project" value="TreeGrafter"/>
</dbReference>
<evidence type="ECO:0000256" key="9">
    <source>
        <dbReference type="PIRSR" id="PIRSR610300-50"/>
    </source>
</evidence>
<dbReference type="SUPFAM" id="SSF51182">
    <property type="entry name" value="RmlC-like cupins"/>
    <property type="match status" value="1"/>
</dbReference>
<feature type="binding site" evidence="10">
    <location>
        <position position="146"/>
    </location>
    <ligand>
        <name>Fe cation</name>
        <dbReference type="ChEBI" id="CHEBI:24875"/>
        <note>catalytic</note>
    </ligand>
</feature>
<dbReference type="Proteomes" id="UP000887574">
    <property type="component" value="Unplaced"/>
</dbReference>
<evidence type="ECO:0000256" key="7">
    <source>
        <dbReference type="ARBA" id="ARBA00023002"/>
    </source>
</evidence>
<organism evidence="12 13">
    <name type="scientific">Ditylenchus dipsaci</name>
    <dbReference type="NCBI Taxonomy" id="166011"/>
    <lineage>
        <taxon>Eukaryota</taxon>
        <taxon>Metazoa</taxon>
        <taxon>Ecdysozoa</taxon>
        <taxon>Nematoda</taxon>
        <taxon>Chromadorea</taxon>
        <taxon>Rhabditida</taxon>
        <taxon>Tylenchina</taxon>
        <taxon>Tylenchomorpha</taxon>
        <taxon>Sphaerularioidea</taxon>
        <taxon>Anguinidae</taxon>
        <taxon>Anguininae</taxon>
        <taxon>Ditylenchus</taxon>
    </lineage>
</organism>
<name>A0A915DNI4_9BILA</name>
<comment type="cofactor">
    <cofactor evidence="11">
        <name>Fe cation</name>
        <dbReference type="ChEBI" id="CHEBI:24875"/>
    </cofactor>
    <text evidence="11">Binds 1 Fe cation per subunit.</text>
</comment>
<accession>A0A915DNI4</accession>
<keyword evidence="4 10" id="KW-0479">Metal-binding</keyword>
<evidence type="ECO:0000256" key="5">
    <source>
        <dbReference type="ARBA" id="ARBA00022784"/>
    </source>
</evidence>
<comment type="similarity">
    <text evidence="2 11">Belongs to the cysteine dioxygenase family.</text>
</comment>
<dbReference type="Gene3D" id="2.60.120.10">
    <property type="entry name" value="Jelly Rolls"/>
    <property type="match status" value="1"/>
</dbReference>
<dbReference type="PANTHER" id="PTHR12918:SF1">
    <property type="entry name" value="CYSTEINE DIOXYGENASE TYPE 1"/>
    <property type="match status" value="1"/>
</dbReference>